<dbReference type="EMBL" id="JBHTGQ010000028">
    <property type="protein sequence ID" value="MFC7750847.1"/>
    <property type="molecule type" value="Genomic_DNA"/>
</dbReference>
<name>A0ABW2V3W7_9BACL</name>
<dbReference type="Pfam" id="PF00528">
    <property type="entry name" value="BPD_transp_1"/>
    <property type="match status" value="1"/>
</dbReference>
<evidence type="ECO:0000256" key="6">
    <source>
        <dbReference type="SAM" id="MobiDB-lite"/>
    </source>
</evidence>
<dbReference type="InterPro" id="IPR000515">
    <property type="entry name" value="MetI-like"/>
</dbReference>
<dbReference type="Gene3D" id="1.10.3720.10">
    <property type="entry name" value="MetI-like"/>
    <property type="match status" value="1"/>
</dbReference>
<evidence type="ECO:0000259" key="7">
    <source>
        <dbReference type="Pfam" id="PF00528"/>
    </source>
</evidence>
<evidence type="ECO:0000256" key="5">
    <source>
        <dbReference type="ARBA" id="ARBA00023136"/>
    </source>
</evidence>
<dbReference type="CDD" id="cd06261">
    <property type="entry name" value="TM_PBP2"/>
    <property type="match status" value="1"/>
</dbReference>
<evidence type="ECO:0000313" key="9">
    <source>
        <dbReference type="Proteomes" id="UP001596528"/>
    </source>
</evidence>
<dbReference type="InterPro" id="IPR035906">
    <property type="entry name" value="MetI-like_sf"/>
</dbReference>
<comment type="caution">
    <text evidence="8">The sequence shown here is derived from an EMBL/GenBank/DDBJ whole genome shotgun (WGS) entry which is preliminary data.</text>
</comment>
<evidence type="ECO:0000256" key="2">
    <source>
        <dbReference type="ARBA" id="ARBA00022448"/>
    </source>
</evidence>
<feature type="compositionally biased region" description="Basic residues" evidence="6">
    <location>
        <begin position="79"/>
        <end position="90"/>
    </location>
</feature>
<dbReference type="SUPFAM" id="SSF161098">
    <property type="entry name" value="MetI-like"/>
    <property type="match status" value="1"/>
</dbReference>
<proteinExistence type="predicted"/>
<keyword evidence="3" id="KW-0812">Transmembrane</keyword>
<feature type="domain" description="ABC transmembrane type-1" evidence="7">
    <location>
        <begin position="3"/>
        <end position="58"/>
    </location>
</feature>
<keyword evidence="2" id="KW-0813">Transport</keyword>
<protein>
    <submittedName>
        <fullName evidence="8">ABC transporter permease subunit</fullName>
    </submittedName>
</protein>
<feature type="region of interest" description="Disordered" evidence="6">
    <location>
        <begin position="78"/>
        <end position="98"/>
    </location>
</feature>
<gene>
    <name evidence="8" type="ORF">ACFQWB_13045</name>
</gene>
<sequence>MLGISLIALGVFFPVYLNLLSGIQSMDRKLLEVGWVHGCRGVKLIWHFFLPAALPSFFGRPLTKLGCAEGCLPLPANGGRKRARHAHLTKSGKGFIQR</sequence>
<dbReference type="Proteomes" id="UP001596528">
    <property type="component" value="Unassembled WGS sequence"/>
</dbReference>
<evidence type="ECO:0000256" key="4">
    <source>
        <dbReference type="ARBA" id="ARBA00022989"/>
    </source>
</evidence>
<comment type="subcellular location">
    <subcellularLocation>
        <location evidence="1">Membrane</location>
        <topology evidence="1">Multi-pass membrane protein</topology>
    </subcellularLocation>
</comment>
<reference evidence="9" key="1">
    <citation type="journal article" date="2019" name="Int. J. Syst. Evol. Microbiol.">
        <title>The Global Catalogue of Microorganisms (GCM) 10K type strain sequencing project: providing services to taxonomists for standard genome sequencing and annotation.</title>
        <authorList>
            <consortium name="The Broad Institute Genomics Platform"/>
            <consortium name="The Broad Institute Genome Sequencing Center for Infectious Disease"/>
            <person name="Wu L."/>
            <person name="Ma J."/>
        </authorList>
    </citation>
    <scope>NUCLEOTIDE SEQUENCE [LARGE SCALE GENOMIC DNA]</scope>
    <source>
        <strain evidence="9">JCM 18657</strain>
    </source>
</reference>
<evidence type="ECO:0000313" key="8">
    <source>
        <dbReference type="EMBL" id="MFC7750847.1"/>
    </source>
</evidence>
<keyword evidence="4" id="KW-1133">Transmembrane helix</keyword>
<organism evidence="8 9">
    <name type="scientific">Paenibacillus thermoaerophilus</name>
    <dbReference type="NCBI Taxonomy" id="1215385"/>
    <lineage>
        <taxon>Bacteria</taxon>
        <taxon>Bacillati</taxon>
        <taxon>Bacillota</taxon>
        <taxon>Bacilli</taxon>
        <taxon>Bacillales</taxon>
        <taxon>Paenibacillaceae</taxon>
        <taxon>Paenibacillus</taxon>
    </lineage>
</organism>
<evidence type="ECO:0000256" key="3">
    <source>
        <dbReference type="ARBA" id="ARBA00022692"/>
    </source>
</evidence>
<keyword evidence="5" id="KW-0472">Membrane</keyword>
<accession>A0ABW2V3W7</accession>
<evidence type="ECO:0000256" key="1">
    <source>
        <dbReference type="ARBA" id="ARBA00004141"/>
    </source>
</evidence>
<keyword evidence="9" id="KW-1185">Reference proteome</keyword>
<dbReference type="RefSeq" id="WP_379253094.1">
    <property type="nucleotide sequence ID" value="NZ_JBHTGQ010000028.1"/>
</dbReference>